<feature type="transmembrane region" description="Helical" evidence="3">
    <location>
        <begin position="73"/>
        <end position="91"/>
    </location>
</feature>
<evidence type="ECO:0000256" key="3">
    <source>
        <dbReference type="SAM" id="Phobius"/>
    </source>
</evidence>
<dbReference type="Pfam" id="PF00805">
    <property type="entry name" value="Pentapeptide"/>
    <property type="match status" value="3"/>
</dbReference>
<evidence type="ECO:0000256" key="1">
    <source>
        <dbReference type="ARBA" id="ARBA00022737"/>
    </source>
</evidence>
<evidence type="ECO:0000313" key="5">
    <source>
        <dbReference type="Proteomes" id="UP000238413"/>
    </source>
</evidence>
<reference evidence="4 5" key="1">
    <citation type="submission" date="2018-02" db="EMBL/GenBank/DDBJ databases">
        <title>Complete genome sequence of Streptomyces dengpaensis, the producer of angucyclines.</title>
        <authorList>
            <person name="Yumei L."/>
        </authorList>
    </citation>
    <scope>NUCLEOTIDE SEQUENCE [LARGE SCALE GENOMIC DNA]</scope>
    <source>
        <strain evidence="4 5">XZHG99</strain>
    </source>
</reference>
<protein>
    <submittedName>
        <fullName evidence="4">Pentapeptide repeat-containing protein</fullName>
    </submittedName>
</protein>
<keyword evidence="3" id="KW-0472">Membrane</keyword>
<keyword evidence="3" id="KW-1133">Transmembrane helix</keyword>
<keyword evidence="1" id="KW-0677">Repeat</keyword>
<accession>A0ABN5HXY0</accession>
<name>A0ABN5HXY0_9ACTN</name>
<evidence type="ECO:0000256" key="2">
    <source>
        <dbReference type="SAM" id="MobiDB-lite"/>
    </source>
</evidence>
<dbReference type="Gene3D" id="2.160.20.80">
    <property type="entry name" value="E3 ubiquitin-protein ligase SopA"/>
    <property type="match status" value="1"/>
</dbReference>
<organism evidence="4 5">
    <name type="scientific">Streptomyces dengpaensis</name>
    <dbReference type="NCBI Taxonomy" id="2049881"/>
    <lineage>
        <taxon>Bacteria</taxon>
        <taxon>Bacillati</taxon>
        <taxon>Actinomycetota</taxon>
        <taxon>Actinomycetes</taxon>
        <taxon>Kitasatosporales</taxon>
        <taxon>Streptomycetaceae</taxon>
        <taxon>Streptomyces</taxon>
    </lineage>
</organism>
<keyword evidence="3" id="KW-0812">Transmembrane</keyword>
<keyword evidence="5" id="KW-1185">Reference proteome</keyword>
<dbReference type="SUPFAM" id="SSF141571">
    <property type="entry name" value="Pentapeptide repeat-like"/>
    <property type="match status" value="1"/>
</dbReference>
<feature type="transmembrane region" description="Helical" evidence="3">
    <location>
        <begin position="22"/>
        <end position="46"/>
    </location>
</feature>
<proteinExistence type="predicted"/>
<gene>
    <name evidence="4" type="ORF">C4B68_07115</name>
</gene>
<evidence type="ECO:0000313" key="4">
    <source>
        <dbReference type="EMBL" id="AVH55588.1"/>
    </source>
</evidence>
<sequence length="403" mass="43197">MLVTESSGGPILMRGGKWWTQLRVVVTFVVVLSVTVAIAFLLLQWLPHRLADNEARQLKPAERLTHLNNVRGMVLQTAAGLAVLGGLIYTARGYVLSRQGQVTDRYASAVSQLSSEHLDARLGGVFALQRLAGDSRQDAVSISQVLSSFVVRRRPVTDSVPSQDPAQSVTPNQLAQVPRPEPDVQAALDVLGAMGRPTRAELAEADLRGAELHGLSFERGDMRRCILRGSDLRDTVLREATLDDTDLRGARLDGANLAGARLARADLRGAEIREALFMDCSLSSARLEDAWASSVSLRRADLFSARLNGARLDGADLRDATLINTCLARADLTGADLSGADLHGADLSGTVLVAADLSSTQSLTLDQLNSAVLGQRTRLPAGLSHLLNDLDRTNRPGRGVIIA</sequence>
<feature type="region of interest" description="Disordered" evidence="2">
    <location>
        <begin position="156"/>
        <end position="180"/>
    </location>
</feature>
<dbReference type="PANTHER" id="PTHR47485:SF1">
    <property type="entry name" value="THYLAKOID LUMENAL 17.4 KDA PROTEIN, CHLOROPLASTIC"/>
    <property type="match status" value="1"/>
</dbReference>
<dbReference type="PANTHER" id="PTHR47485">
    <property type="entry name" value="THYLAKOID LUMENAL 17.4 KDA PROTEIN, CHLOROPLASTIC"/>
    <property type="match status" value="1"/>
</dbReference>
<dbReference type="EMBL" id="CP026652">
    <property type="protein sequence ID" value="AVH55588.1"/>
    <property type="molecule type" value="Genomic_DNA"/>
</dbReference>
<dbReference type="Proteomes" id="UP000238413">
    <property type="component" value="Chromosome"/>
</dbReference>
<feature type="compositionally biased region" description="Polar residues" evidence="2">
    <location>
        <begin position="159"/>
        <end position="175"/>
    </location>
</feature>
<dbReference type="InterPro" id="IPR001646">
    <property type="entry name" value="5peptide_repeat"/>
</dbReference>